<feature type="chain" id="PRO_5022937286" description="Tetratricopeptide repeat protein" evidence="2">
    <location>
        <begin position="22"/>
        <end position="804"/>
    </location>
</feature>
<evidence type="ECO:0000256" key="1">
    <source>
        <dbReference type="SAM" id="MobiDB-lite"/>
    </source>
</evidence>
<dbReference type="EMBL" id="VEWN01000003">
    <property type="protein sequence ID" value="KAA1056633.1"/>
    <property type="molecule type" value="Genomic_DNA"/>
</dbReference>
<keyword evidence="2" id="KW-0732">Signal</keyword>
<feature type="compositionally biased region" description="Pro residues" evidence="1">
    <location>
        <begin position="201"/>
        <end position="219"/>
    </location>
</feature>
<dbReference type="RefSeq" id="WP_247887653.1">
    <property type="nucleotide sequence ID" value="NZ_VEWN01000003.1"/>
</dbReference>
<feature type="signal peptide" evidence="2">
    <location>
        <begin position="1"/>
        <end position="21"/>
    </location>
</feature>
<name>A0A5B0KY15_9PROT</name>
<dbReference type="PANTHER" id="PTHR48125">
    <property type="entry name" value="LP07818P1"/>
    <property type="match status" value="1"/>
</dbReference>
<evidence type="ECO:0000256" key="2">
    <source>
        <dbReference type="SAM" id="SignalP"/>
    </source>
</evidence>
<dbReference type="Proteomes" id="UP000325333">
    <property type="component" value="Unassembled WGS sequence"/>
</dbReference>
<reference evidence="3 4" key="1">
    <citation type="submission" date="2019-07" db="EMBL/GenBank/DDBJ databases">
        <title>Genome sequencing of the stress-tolerant strain Azospirillum brasilense Az19.</title>
        <authorList>
            <person name="Maroniche G.A."/>
            <person name="Garcia J.E."/>
            <person name="Pagnussat L."/>
            <person name="Amenta M."/>
            <person name="Creus C.M."/>
        </authorList>
    </citation>
    <scope>NUCLEOTIDE SEQUENCE [LARGE SCALE GENOMIC DNA]</scope>
    <source>
        <strain evidence="3 4">Az19</strain>
    </source>
</reference>
<protein>
    <recommendedName>
        <fullName evidence="5">Tetratricopeptide repeat protein</fullName>
    </recommendedName>
</protein>
<sequence length="804" mass="83885">MHPCRTLSISLALLSVTTALTAPPAAAEAPATITVQTGDHADFSRLALVNAQGAPAVDVGSCGGRVAFSQAVPWPLEALNGTYSRRLTGFQTAEDGRSLTMDWPCGARVTVRRERRITFIDVADPPRPARKPGAPVPASESVLLAEAPGASVFPVIAPPTPEPVPAPTASAQTAPISLAERLNPVASAQAQPIVQAQPVVQAPPPVQPQPVAKAPPPKPEPARTVAAVPPSATPPVAAPAPAVQADPPIRAFDLDAWAGDDYPARKQHLEQRIADSQGRARVDALLAMARFTLARALPEEGRAALDAAESLTPGPDQRYELRLLRDAFRALDGTADPDDSQFVRAHPTPAAADHHVWRSATLAPSRWTAAKSSLPIALKRLLSYPADLRGRLLTLLAESAGEAADGASLNLIVLEMITLDGIGSTDGRLDFFRGRLAELRNETAEALTHYKRAAALPNLYGHRAQVRSIELRLASGALDDPGAIAELESLRYAWRGGDVETDALAALGAAYTRAGRIDAALDIFGLLGRRFGATARGQAALTTGRGLLDAVIGHLEKTPGSALDALSLQVRYGRTVALTDDDAGTQQRRLARLLARGGFTLEAARLLHTVAEATRGAQRAAVGLELARVLLDAGRGAEALAVLDHTAGPAPDAAAADPQTAKRRALLRAEAFATEGEAMRAFDALRGLTGPEAARIRADSLFRAGEWPAARAAYAELLGGQDAPLPDDIAFHALAAFRAGDDAAVTAAAERHGKALAGTRWAGLLDALAVPPDPAGKPLSSATVGGQLAAADALAGVLRRWKAP</sequence>
<accession>A0A5B0KY15</accession>
<organism evidence="3 4">
    <name type="scientific">Azospirillum argentinense</name>
    <dbReference type="NCBI Taxonomy" id="2970906"/>
    <lineage>
        <taxon>Bacteria</taxon>
        <taxon>Pseudomonadati</taxon>
        <taxon>Pseudomonadota</taxon>
        <taxon>Alphaproteobacteria</taxon>
        <taxon>Rhodospirillales</taxon>
        <taxon>Azospirillaceae</taxon>
        <taxon>Azospirillum</taxon>
    </lineage>
</organism>
<comment type="caution">
    <text evidence="3">The sequence shown here is derived from an EMBL/GenBank/DDBJ whole genome shotgun (WGS) entry which is preliminary data.</text>
</comment>
<evidence type="ECO:0008006" key="5">
    <source>
        <dbReference type="Google" id="ProtNLM"/>
    </source>
</evidence>
<proteinExistence type="predicted"/>
<dbReference type="SUPFAM" id="SSF48452">
    <property type="entry name" value="TPR-like"/>
    <property type="match status" value="1"/>
</dbReference>
<dbReference type="AlphaFoldDB" id="A0A5B0KY15"/>
<evidence type="ECO:0000313" key="3">
    <source>
        <dbReference type="EMBL" id="KAA1056633.1"/>
    </source>
</evidence>
<dbReference type="InterPro" id="IPR011990">
    <property type="entry name" value="TPR-like_helical_dom_sf"/>
</dbReference>
<evidence type="ECO:0000313" key="4">
    <source>
        <dbReference type="Proteomes" id="UP000325333"/>
    </source>
</evidence>
<gene>
    <name evidence="3" type="ORF">FH063_003506</name>
</gene>
<feature type="region of interest" description="Disordered" evidence="1">
    <location>
        <begin position="201"/>
        <end position="242"/>
    </location>
</feature>
<dbReference type="PANTHER" id="PTHR48125:SF10">
    <property type="entry name" value="OS12G0136300 PROTEIN"/>
    <property type="match status" value="1"/>
</dbReference>